<feature type="compositionally biased region" description="Acidic residues" evidence="1">
    <location>
        <begin position="120"/>
        <end position="131"/>
    </location>
</feature>
<feature type="compositionally biased region" description="Polar residues" evidence="1">
    <location>
        <begin position="42"/>
        <end position="75"/>
    </location>
</feature>
<feature type="region of interest" description="Disordered" evidence="1">
    <location>
        <begin position="97"/>
        <end position="131"/>
    </location>
</feature>
<keyword evidence="3" id="KW-1185">Reference proteome</keyword>
<protein>
    <submittedName>
        <fullName evidence="2">Uncharacterized protein</fullName>
    </submittedName>
</protein>
<dbReference type="EMBL" id="KZ826332">
    <property type="protein sequence ID" value="PYI08786.1"/>
    <property type="molecule type" value="Genomic_DNA"/>
</dbReference>
<reference evidence="2 3" key="1">
    <citation type="submission" date="2018-02" db="EMBL/GenBank/DDBJ databases">
        <title>The genomes of Aspergillus section Nigri reveals drivers in fungal speciation.</title>
        <authorList>
            <consortium name="DOE Joint Genome Institute"/>
            <person name="Vesth T.C."/>
            <person name="Nybo J."/>
            <person name="Theobald S."/>
            <person name="Brandl J."/>
            <person name="Frisvad J.C."/>
            <person name="Nielsen K.F."/>
            <person name="Lyhne E.K."/>
            <person name="Kogle M.E."/>
            <person name="Kuo A."/>
            <person name="Riley R."/>
            <person name="Clum A."/>
            <person name="Nolan M."/>
            <person name="Lipzen A."/>
            <person name="Salamov A."/>
            <person name="Henrissat B."/>
            <person name="Wiebenga A."/>
            <person name="De vries R.P."/>
            <person name="Grigoriev I.V."/>
            <person name="Mortensen U.H."/>
            <person name="Andersen M.R."/>
            <person name="Baker S.E."/>
        </authorList>
    </citation>
    <scope>NUCLEOTIDE SEQUENCE [LARGE SCALE GENOMIC DNA]</scope>
    <source>
        <strain evidence="2 3">CBS 121057</strain>
    </source>
</reference>
<name>A0A319EET3_ASPSB</name>
<evidence type="ECO:0000256" key="1">
    <source>
        <dbReference type="SAM" id="MobiDB-lite"/>
    </source>
</evidence>
<gene>
    <name evidence="2" type="ORF">BO78DRAFT_395380</name>
</gene>
<feature type="compositionally biased region" description="Low complexity" evidence="1">
    <location>
        <begin position="1"/>
        <end position="41"/>
    </location>
</feature>
<dbReference type="AlphaFoldDB" id="A0A319EET3"/>
<proteinExistence type="predicted"/>
<sequence>MSYHRSTSYATSSSSYSSSNNHANPTENKTNTFSTQNTTSNGPQDYSSPTTTGHRYASASHTTPSGTTTIRSGYQNLGEDPIFQERRIDSAGREYALPDVAGGRGENSLAGGTRTIRDAEADEGDVDDFSY</sequence>
<dbReference type="STRING" id="1448318.A0A319EET3"/>
<accession>A0A319EET3</accession>
<dbReference type="OrthoDB" id="4507172at2759"/>
<organism evidence="2 3">
    <name type="scientific">Aspergillus sclerotiicarbonarius (strain CBS 121057 / IBT 28362)</name>
    <dbReference type="NCBI Taxonomy" id="1448318"/>
    <lineage>
        <taxon>Eukaryota</taxon>
        <taxon>Fungi</taxon>
        <taxon>Dikarya</taxon>
        <taxon>Ascomycota</taxon>
        <taxon>Pezizomycotina</taxon>
        <taxon>Eurotiomycetes</taxon>
        <taxon>Eurotiomycetidae</taxon>
        <taxon>Eurotiales</taxon>
        <taxon>Aspergillaceae</taxon>
        <taxon>Aspergillus</taxon>
        <taxon>Aspergillus subgen. Circumdati</taxon>
    </lineage>
</organism>
<evidence type="ECO:0000313" key="2">
    <source>
        <dbReference type="EMBL" id="PYI08786.1"/>
    </source>
</evidence>
<dbReference type="Proteomes" id="UP000248423">
    <property type="component" value="Unassembled WGS sequence"/>
</dbReference>
<dbReference type="VEuPathDB" id="FungiDB:BO78DRAFT_395380"/>
<evidence type="ECO:0000313" key="3">
    <source>
        <dbReference type="Proteomes" id="UP000248423"/>
    </source>
</evidence>
<feature type="region of interest" description="Disordered" evidence="1">
    <location>
        <begin position="1"/>
        <end position="81"/>
    </location>
</feature>